<protein>
    <submittedName>
        <fullName evidence="4">Carbohydrate kinase family protein</fullName>
    </submittedName>
</protein>
<evidence type="ECO:0000313" key="5">
    <source>
        <dbReference type="Proteomes" id="UP000618319"/>
    </source>
</evidence>
<dbReference type="CDD" id="cd01166">
    <property type="entry name" value="KdgK"/>
    <property type="match status" value="1"/>
</dbReference>
<dbReference type="Proteomes" id="UP000618319">
    <property type="component" value="Unassembled WGS sequence"/>
</dbReference>
<gene>
    <name evidence="4" type="ORF">C4F40_21315</name>
</gene>
<dbReference type="Pfam" id="PF00294">
    <property type="entry name" value="PfkB"/>
    <property type="match status" value="1"/>
</dbReference>
<evidence type="ECO:0000259" key="3">
    <source>
        <dbReference type="Pfam" id="PF00294"/>
    </source>
</evidence>
<dbReference type="InterPro" id="IPR011611">
    <property type="entry name" value="PfkB_dom"/>
</dbReference>
<feature type="domain" description="Carbohydrate kinase PfkB" evidence="3">
    <location>
        <begin position="1"/>
        <end position="291"/>
    </location>
</feature>
<dbReference type="PANTHER" id="PTHR10584">
    <property type="entry name" value="SUGAR KINASE"/>
    <property type="match status" value="1"/>
</dbReference>
<dbReference type="SUPFAM" id="SSF53613">
    <property type="entry name" value="Ribokinase-like"/>
    <property type="match status" value="1"/>
</dbReference>
<evidence type="ECO:0000256" key="1">
    <source>
        <dbReference type="ARBA" id="ARBA00022679"/>
    </source>
</evidence>
<dbReference type="Gene3D" id="3.40.1190.20">
    <property type="match status" value="1"/>
</dbReference>
<dbReference type="GO" id="GO:0016301">
    <property type="term" value="F:kinase activity"/>
    <property type="evidence" value="ECO:0007669"/>
    <property type="project" value="UniProtKB-KW"/>
</dbReference>
<evidence type="ECO:0000313" key="4">
    <source>
        <dbReference type="EMBL" id="MBE8723266.1"/>
    </source>
</evidence>
<dbReference type="InterPro" id="IPR029056">
    <property type="entry name" value="Ribokinase-like"/>
</dbReference>
<keyword evidence="2 4" id="KW-0418">Kinase</keyword>
<dbReference type="PANTHER" id="PTHR10584:SF167">
    <property type="entry name" value="PFKB DOMAIN PROTEIN"/>
    <property type="match status" value="1"/>
</dbReference>
<comment type="caution">
    <text evidence="4">The sequence shown here is derived from an EMBL/GenBank/DDBJ whole genome shotgun (WGS) entry which is preliminary data.</text>
</comment>
<accession>A0ABR9TD51</accession>
<proteinExistence type="predicted"/>
<name>A0ABR9TD51_9SPHI</name>
<dbReference type="EMBL" id="PSKQ01000027">
    <property type="protein sequence ID" value="MBE8723266.1"/>
    <property type="molecule type" value="Genomic_DNA"/>
</dbReference>
<sequence length="317" mass="34502">MGKIVVVGELNVDLILDGLSHLPVKGKEILANAMSLTLGSSSAIFANNLSVLGSDVAFVGKVGEDLFGDLVMSRLRRSGVDTQAVVRDRDRQTGATVAISFGNERAMVTYPGVMDTFGMNDINWDLLAEARHLHVSSIFLQPRLKRDLVSLLHKAKSLGMTTSLDVQWDPNERWDLPIREVLPLVDLFLPNEVELLALTGCGAVERAMNKLSRFANVVVVKLGQKGCLAMENGVFTDVPSFMNENVVDAIGAGDSFNAGFIHYFLQGHSVERSQMYGNLIGAISTTSAGGTGAFTSREDVMEIARTKFNFSYDDVER</sequence>
<dbReference type="RefSeq" id="WP_196941399.1">
    <property type="nucleotide sequence ID" value="NZ_MU158693.1"/>
</dbReference>
<keyword evidence="5" id="KW-1185">Reference proteome</keyword>
<evidence type="ECO:0000256" key="2">
    <source>
        <dbReference type="ARBA" id="ARBA00022777"/>
    </source>
</evidence>
<organism evidence="4 5">
    <name type="scientific">Sphingobacterium pedocola</name>
    <dbReference type="NCBI Taxonomy" id="2082722"/>
    <lineage>
        <taxon>Bacteria</taxon>
        <taxon>Pseudomonadati</taxon>
        <taxon>Bacteroidota</taxon>
        <taxon>Sphingobacteriia</taxon>
        <taxon>Sphingobacteriales</taxon>
        <taxon>Sphingobacteriaceae</taxon>
        <taxon>Sphingobacterium</taxon>
    </lineage>
</organism>
<keyword evidence="1" id="KW-0808">Transferase</keyword>
<reference evidence="4 5" key="1">
    <citation type="submission" date="2018-02" db="EMBL/GenBank/DDBJ databases">
        <title>Sphingobacterium KA21.</title>
        <authorList>
            <person name="Vasarhelyi B.M."/>
            <person name="Deshmukh S."/>
            <person name="Balint B."/>
            <person name="Kukolya J."/>
        </authorList>
    </citation>
    <scope>NUCLEOTIDE SEQUENCE [LARGE SCALE GENOMIC DNA]</scope>
    <source>
        <strain evidence="4 5">Ka21</strain>
    </source>
</reference>